<comment type="similarity">
    <text evidence="1">Belongs to the short-chain dehydrogenases/reductases (SDR) family.</text>
</comment>
<name>A0A7W0CRT8_9ACTN</name>
<evidence type="ECO:0000313" key="4">
    <source>
        <dbReference type="EMBL" id="MBA2896166.1"/>
    </source>
</evidence>
<dbReference type="PANTHER" id="PTHR42760:SF50">
    <property type="entry name" value="SHORT-CHAIN DEHYDROGENASE-RELATED"/>
    <property type="match status" value="1"/>
</dbReference>
<organism evidence="4 5">
    <name type="scientific">Nonomuraea soli</name>
    <dbReference type="NCBI Taxonomy" id="1032476"/>
    <lineage>
        <taxon>Bacteria</taxon>
        <taxon>Bacillati</taxon>
        <taxon>Actinomycetota</taxon>
        <taxon>Actinomycetes</taxon>
        <taxon>Streptosporangiales</taxon>
        <taxon>Streptosporangiaceae</taxon>
        <taxon>Nonomuraea</taxon>
    </lineage>
</organism>
<dbReference type="InterPro" id="IPR057326">
    <property type="entry name" value="KR_dom"/>
</dbReference>
<dbReference type="Pfam" id="PF13561">
    <property type="entry name" value="adh_short_C2"/>
    <property type="match status" value="1"/>
</dbReference>
<dbReference type="Proteomes" id="UP000530928">
    <property type="component" value="Unassembled WGS sequence"/>
</dbReference>
<dbReference type="Gene3D" id="3.40.50.720">
    <property type="entry name" value="NAD(P)-binding Rossmann-like Domain"/>
    <property type="match status" value="1"/>
</dbReference>
<sequence length="256" mass="26412">MKRFADKSVLLTGAATGIGRATAVRLASEGASVFAVDVNAEGLAETVKEVEAGGGTIMTRVVDVTDEAAVSAAVQAAVTAFGGLDVLVNVAGIHRVTPLPSLTVADFRKLLDVNMIGTFLFVREAMAHLVERRGVVINTASTSATHAHPWMTAYAASKGAVLSFTLSLAAEYGAQGVRAVAVSPGGVATPLTQAVSFPDGTDQAWYGRIMPQVGQEFGPYRFGRPEDVAGTIAYAASSDAAYLTGVELRVDGGSHN</sequence>
<dbReference type="AlphaFoldDB" id="A0A7W0CRT8"/>
<dbReference type="PANTHER" id="PTHR42760">
    <property type="entry name" value="SHORT-CHAIN DEHYDROGENASES/REDUCTASES FAMILY MEMBER"/>
    <property type="match status" value="1"/>
</dbReference>
<keyword evidence="2" id="KW-0560">Oxidoreductase</keyword>
<dbReference type="RefSeq" id="WP_181614880.1">
    <property type="nucleotide sequence ID" value="NZ_BAABAM010000007.1"/>
</dbReference>
<dbReference type="GO" id="GO:0016616">
    <property type="term" value="F:oxidoreductase activity, acting on the CH-OH group of donors, NAD or NADP as acceptor"/>
    <property type="evidence" value="ECO:0007669"/>
    <property type="project" value="UniProtKB-ARBA"/>
</dbReference>
<dbReference type="PRINTS" id="PR00080">
    <property type="entry name" value="SDRFAMILY"/>
</dbReference>
<dbReference type="PRINTS" id="PR00081">
    <property type="entry name" value="GDHRDH"/>
</dbReference>
<evidence type="ECO:0000256" key="1">
    <source>
        <dbReference type="ARBA" id="ARBA00006484"/>
    </source>
</evidence>
<dbReference type="FunFam" id="3.40.50.720:FF:000084">
    <property type="entry name" value="Short-chain dehydrogenase reductase"/>
    <property type="match status" value="1"/>
</dbReference>
<dbReference type="EMBL" id="JACDUR010000008">
    <property type="protein sequence ID" value="MBA2896166.1"/>
    <property type="molecule type" value="Genomic_DNA"/>
</dbReference>
<dbReference type="PROSITE" id="PS00061">
    <property type="entry name" value="ADH_SHORT"/>
    <property type="match status" value="1"/>
</dbReference>
<gene>
    <name evidence="4" type="ORF">HNR30_007557</name>
</gene>
<accession>A0A7W0CRT8</accession>
<evidence type="ECO:0000313" key="5">
    <source>
        <dbReference type="Proteomes" id="UP000530928"/>
    </source>
</evidence>
<dbReference type="CDD" id="cd05233">
    <property type="entry name" value="SDR_c"/>
    <property type="match status" value="1"/>
</dbReference>
<feature type="domain" description="Ketoreductase" evidence="3">
    <location>
        <begin position="7"/>
        <end position="208"/>
    </location>
</feature>
<dbReference type="InterPro" id="IPR036291">
    <property type="entry name" value="NAD(P)-bd_dom_sf"/>
</dbReference>
<dbReference type="SMART" id="SM00822">
    <property type="entry name" value="PKS_KR"/>
    <property type="match status" value="1"/>
</dbReference>
<evidence type="ECO:0000259" key="3">
    <source>
        <dbReference type="SMART" id="SM00822"/>
    </source>
</evidence>
<reference evidence="4 5" key="1">
    <citation type="submission" date="2020-07" db="EMBL/GenBank/DDBJ databases">
        <title>Genomic Encyclopedia of Type Strains, Phase IV (KMG-IV): sequencing the most valuable type-strain genomes for metagenomic binning, comparative biology and taxonomic classification.</title>
        <authorList>
            <person name="Goeker M."/>
        </authorList>
    </citation>
    <scope>NUCLEOTIDE SEQUENCE [LARGE SCALE GENOMIC DNA]</scope>
    <source>
        <strain evidence="4 5">DSM 45533</strain>
    </source>
</reference>
<comment type="caution">
    <text evidence="4">The sequence shown here is derived from an EMBL/GenBank/DDBJ whole genome shotgun (WGS) entry which is preliminary data.</text>
</comment>
<keyword evidence="5" id="KW-1185">Reference proteome</keyword>
<evidence type="ECO:0000256" key="2">
    <source>
        <dbReference type="ARBA" id="ARBA00023002"/>
    </source>
</evidence>
<dbReference type="InterPro" id="IPR020904">
    <property type="entry name" value="Sc_DH/Rdtase_CS"/>
</dbReference>
<protein>
    <submittedName>
        <fullName evidence="4">NAD(P)-dependent dehydrogenase (Short-subunit alcohol dehydrogenase family)</fullName>
    </submittedName>
</protein>
<dbReference type="SUPFAM" id="SSF51735">
    <property type="entry name" value="NAD(P)-binding Rossmann-fold domains"/>
    <property type="match status" value="1"/>
</dbReference>
<proteinExistence type="inferred from homology"/>
<dbReference type="InterPro" id="IPR002347">
    <property type="entry name" value="SDR_fam"/>
</dbReference>